<evidence type="ECO:0000256" key="4">
    <source>
        <dbReference type="PIRSR" id="PIRSR000303-1"/>
    </source>
</evidence>
<evidence type="ECO:0000256" key="1">
    <source>
        <dbReference type="ARBA" id="ARBA00006926"/>
    </source>
</evidence>
<protein>
    <recommendedName>
        <fullName evidence="5">Glutathione peroxidase</fullName>
    </recommendedName>
</protein>
<evidence type="ECO:0000256" key="3">
    <source>
        <dbReference type="ARBA" id="ARBA00023002"/>
    </source>
</evidence>
<dbReference type="InterPro" id="IPR029759">
    <property type="entry name" value="GPX_AS"/>
</dbReference>
<dbReference type="PANTHER" id="PTHR11592:SF78">
    <property type="entry name" value="GLUTATHIONE PEROXIDASE"/>
    <property type="match status" value="1"/>
</dbReference>
<dbReference type="PRINTS" id="PR01011">
    <property type="entry name" value="GLUTPROXDASE"/>
</dbReference>
<dbReference type="FunFam" id="3.40.30.10:FF:000010">
    <property type="entry name" value="Glutathione peroxidase"/>
    <property type="match status" value="1"/>
</dbReference>
<dbReference type="RefSeq" id="WP_142717961.1">
    <property type="nucleotide sequence ID" value="NZ_FXTC01000004.1"/>
</dbReference>
<dbReference type="PIRSF" id="PIRSF000303">
    <property type="entry name" value="Glutathion_perox"/>
    <property type="match status" value="1"/>
</dbReference>
<dbReference type="EMBL" id="FXTC01000004">
    <property type="protein sequence ID" value="SMO65147.1"/>
    <property type="molecule type" value="Genomic_DNA"/>
</dbReference>
<accession>A0A521D0A0</accession>
<keyword evidence="3 5" id="KW-0560">Oxidoreductase</keyword>
<proteinExistence type="inferred from homology"/>
<dbReference type="Gene3D" id="3.40.30.10">
    <property type="entry name" value="Glutaredoxin"/>
    <property type="match status" value="1"/>
</dbReference>
<sequence>MKNIFLMMLSCIAFLQSCTNQKSEISKAKTTELMGKTIYDFKVESLDGKEINFADFKGKKILIVNTASECGFTPQYADLEKVYEEYKDKLVVVGFPANNFGGQEPGTNTEIGAFCQKNYGVTFPLAAKVSVKGDDTAPIFKYLTEKELNGVKNTTILWNFTKFLVDENGKLIDSFVSTTKPTDGAITKYLK</sequence>
<evidence type="ECO:0000256" key="2">
    <source>
        <dbReference type="ARBA" id="ARBA00022559"/>
    </source>
</evidence>
<dbReference type="InterPro" id="IPR036249">
    <property type="entry name" value="Thioredoxin-like_sf"/>
</dbReference>
<evidence type="ECO:0000313" key="7">
    <source>
        <dbReference type="EMBL" id="SMO65147.1"/>
    </source>
</evidence>
<dbReference type="SUPFAM" id="SSF52833">
    <property type="entry name" value="Thioredoxin-like"/>
    <property type="match status" value="1"/>
</dbReference>
<dbReference type="PROSITE" id="PS51257">
    <property type="entry name" value="PROKAR_LIPOPROTEIN"/>
    <property type="match status" value="1"/>
</dbReference>
<dbReference type="PROSITE" id="PS51355">
    <property type="entry name" value="GLUTATHIONE_PEROXID_3"/>
    <property type="match status" value="1"/>
</dbReference>
<keyword evidence="8" id="KW-1185">Reference proteome</keyword>
<organism evidence="7 8">
    <name type="scientific">Chryseobacterium rhizoplanae</name>
    <dbReference type="NCBI Taxonomy" id="1609531"/>
    <lineage>
        <taxon>Bacteria</taxon>
        <taxon>Pseudomonadati</taxon>
        <taxon>Bacteroidota</taxon>
        <taxon>Flavobacteriia</taxon>
        <taxon>Flavobacteriales</taxon>
        <taxon>Weeksellaceae</taxon>
        <taxon>Chryseobacterium group</taxon>
        <taxon>Chryseobacterium</taxon>
    </lineage>
</organism>
<dbReference type="InterPro" id="IPR013766">
    <property type="entry name" value="Thioredoxin_domain"/>
</dbReference>
<reference evidence="7 8" key="1">
    <citation type="submission" date="2017-05" db="EMBL/GenBank/DDBJ databases">
        <authorList>
            <person name="Varghese N."/>
            <person name="Submissions S."/>
        </authorList>
    </citation>
    <scope>NUCLEOTIDE SEQUENCE [LARGE SCALE GENOMIC DNA]</scope>
    <source>
        <strain evidence="7 8">DSM 29371</strain>
    </source>
</reference>
<dbReference type="Proteomes" id="UP000316916">
    <property type="component" value="Unassembled WGS sequence"/>
</dbReference>
<gene>
    <name evidence="7" type="ORF">SAMN06265171_10462</name>
</gene>
<dbReference type="AlphaFoldDB" id="A0A521D0A0"/>
<dbReference type="GO" id="GO:0006979">
    <property type="term" value="P:response to oxidative stress"/>
    <property type="evidence" value="ECO:0007669"/>
    <property type="project" value="InterPro"/>
</dbReference>
<feature type="domain" description="Thioredoxin" evidence="6">
    <location>
        <begin position="32"/>
        <end position="191"/>
    </location>
</feature>
<dbReference type="CDD" id="cd00340">
    <property type="entry name" value="GSH_Peroxidase"/>
    <property type="match status" value="1"/>
</dbReference>
<dbReference type="PROSITE" id="PS51352">
    <property type="entry name" value="THIOREDOXIN_2"/>
    <property type="match status" value="1"/>
</dbReference>
<comment type="similarity">
    <text evidence="1 5">Belongs to the glutathione peroxidase family.</text>
</comment>
<dbReference type="InterPro" id="IPR000889">
    <property type="entry name" value="Glutathione_peroxidase"/>
</dbReference>
<name>A0A521D0A0_9FLAO</name>
<evidence type="ECO:0000256" key="5">
    <source>
        <dbReference type="RuleBase" id="RU000499"/>
    </source>
</evidence>
<dbReference type="PANTHER" id="PTHR11592">
    <property type="entry name" value="GLUTATHIONE PEROXIDASE"/>
    <property type="match status" value="1"/>
</dbReference>
<keyword evidence="2 5" id="KW-0575">Peroxidase</keyword>
<dbReference type="PROSITE" id="PS00460">
    <property type="entry name" value="GLUTATHIONE_PEROXID_1"/>
    <property type="match status" value="1"/>
</dbReference>
<dbReference type="GO" id="GO:0004601">
    <property type="term" value="F:peroxidase activity"/>
    <property type="evidence" value="ECO:0007669"/>
    <property type="project" value="UniProtKB-KW"/>
</dbReference>
<evidence type="ECO:0000259" key="6">
    <source>
        <dbReference type="PROSITE" id="PS51352"/>
    </source>
</evidence>
<evidence type="ECO:0000313" key="8">
    <source>
        <dbReference type="Proteomes" id="UP000316916"/>
    </source>
</evidence>
<feature type="active site" evidence="4">
    <location>
        <position position="70"/>
    </location>
</feature>
<dbReference type="Pfam" id="PF00255">
    <property type="entry name" value="GSHPx"/>
    <property type="match status" value="1"/>
</dbReference>